<name>A6JWZ4_RAT</name>
<dbReference type="AlphaFoldDB" id="A6JWZ4"/>
<evidence type="ECO:0000313" key="3">
    <source>
        <dbReference type="Proteomes" id="UP000234681"/>
    </source>
</evidence>
<dbReference type="EMBL" id="CH474005">
    <property type="protein sequence ID" value="EDL96617.1"/>
    <property type="molecule type" value="Genomic_DNA"/>
</dbReference>
<gene>
    <name evidence="2" type="ORF">rCG_32423</name>
</gene>
<feature type="region of interest" description="Disordered" evidence="1">
    <location>
        <begin position="113"/>
        <end position="140"/>
    </location>
</feature>
<feature type="compositionally biased region" description="Low complexity" evidence="1">
    <location>
        <begin position="76"/>
        <end position="85"/>
    </location>
</feature>
<protein>
    <submittedName>
        <fullName evidence="2">RCG32423</fullName>
    </submittedName>
</protein>
<reference evidence="2 3" key="1">
    <citation type="submission" date="2005-09" db="EMBL/GenBank/DDBJ databases">
        <authorList>
            <person name="Mural R.J."/>
            <person name="Li P.W."/>
            <person name="Adams M.D."/>
            <person name="Amanatides P.G."/>
            <person name="Baden-Tillson H."/>
            <person name="Barnstead M."/>
            <person name="Chin S.H."/>
            <person name="Dew I."/>
            <person name="Evans C.A."/>
            <person name="Ferriera S."/>
            <person name="Flanigan M."/>
            <person name="Fosler C."/>
            <person name="Glodek A."/>
            <person name="Gu Z."/>
            <person name="Holt R.A."/>
            <person name="Jennings D."/>
            <person name="Kraft C.L."/>
            <person name="Lu F."/>
            <person name="Nguyen T."/>
            <person name="Nusskern D.R."/>
            <person name="Pfannkoch C.M."/>
            <person name="Sitter C."/>
            <person name="Sutton G.G."/>
            <person name="Venter J.C."/>
            <person name="Wang Z."/>
            <person name="Woodage T."/>
            <person name="Zheng X.H."/>
            <person name="Zhong F."/>
        </authorList>
    </citation>
    <scope>NUCLEOTIDE SEQUENCE [LARGE SCALE GENOMIC DNA]</scope>
    <source>
        <strain>BN</strain>
        <strain evidence="3">Sprague-Dawley</strain>
    </source>
</reference>
<sequence length="140" mass="14728">MAGVGTPCANGCGPSAPSEAEVLHLCRSLEVGTVMTLFYSKKSQRPERKTFQVKLETRQITWSRGADKIEGSSKCVPVRPVSRPPASQTLGQTFGPRAWRPISAQSLVVTLGRVGGHPGLGSPDRTPPRPAGGSVPGTLP</sequence>
<feature type="region of interest" description="Disordered" evidence="1">
    <location>
        <begin position="71"/>
        <end position="94"/>
    </location>
</feature>
<evidence type="ECO:0000256" key="1">
    <source>
        <dbReference type="SAM" id="MobiDB-lite"/>
    </source>
</evidence>
<dbReference type="Proteomes" id="UP000234681">
    <property type="component" value="Chromosome 3"/>
</dbReference>
<proteinExistence type="predicted"/>
<evidence type="ECO:0000313" key="2">
    <source>
        <dbReference type="EMBL" id="EDL96617.1"/>
    </source>
</evidence>
<accession>A6JWZ4</accession>
<organism evidence="2 3">
    <name type="scientific">Rattus norvegicus</name>
    <name type="common">Rat</name>
    <dbReference type="NCBI Taxonomy" id="10116"/>
    <lineage>
        <taxon>Eukaryota</taxon>
        <taxon>Metazoa</taxon>
        <taxon>Chordata</taxon>
        <taxon>Craniata</taxon>
        <taxon>Vertebrata</taxon>
        <taxon>Euteleostomi</taxon>
        <taxon>Mammalia</taxon>
        <taxon>Eutheria</taxon>
        <taxon>Euarchontoglires</taxon>
        <taxon>Glires</taxon>
        <taxon>Rodentia</taxon>
        <taxon>Myomorpha</taxon>
        <taxon>Muroidea</taxon>
        <taxon>Muridae</taxon>
        <taxon>Murinae</taxon>
        <taxon>Rattus</taxon>
    </lineage>
</organism>